<dbReference type="GO" id="GO:0008061">
    <property type="term" value="F:chitin binding"/>
    <property type="evidence" value="ECO:0007669"/>
    <property type="project" value="InterPro"/>
</dbReference>
<dbReference type="Pfam" id="PF01607">
    <property type="entry name" value="CBM_14"/>
    <property type="match status" value="1"/>
</dbReference>
<keyword evidence="1" id="KW-0732">Signal</keyword>
<gene>
    <name evidence="4" type="ORF">QYM36_000561</name>
</gene>
<dbReference type="SUPFAM" id="SSF57625">
    <property type="entry name" value="Invertebrate chitin-binding proteins"/>
    <property type="match status" value="1"/>
</dbReference>
<sequence length="128" mass="14078">MFRFSSFVALSLVAVAYARMAYILPDGTDSLLNEELKTTFSCEGKNYGYYADVDNNCQIFHVCQPVVDAEGKSQETAQFSFVCGNLTIFSQETLTCTLAEDALPCSEAPSFYETSNEGFGVVPDDDDE</sequence>
<accession>B1P1W0</accession>
<dbReference type="InterPro" id="IPR002557">
    <property type="entry name" value="Chitin-bd_dom"/>
</dbReference>
<dbReference type="PANTHER" id="PTHR22933">
    <property type="entry name" value="FI18007P1-RELATED"/>
    <property type="match status" value="1"/>
</dbReference>
<dbReference type="InterPro" id="IPR036508">
    <property type="entry name" value="Chitin-bd_dom_sf"/>
</dbReference>
<dbReference type="EMBL" id="JAVRJZ010000002">
    <property type="protein sequence ID" value="KAK2726144.1"/>
    <property type="molecule type" value="Genomic_DNA"/>
</dbReference>
<dbReference type="EMBL" id="EU251056">
    <property type="protein sequence ID" value="ACB05778.1"/>
    <property type="molecule type" value="mRNA"/>
</dbReference>
<dbReference type="CAZy" id="CBM14">
    <property type="family name" value="Carbohydrate-Binding Module Family 14"/>
</dbReference>
<reference evidence="4" key="2">
    <citation type="submission" date="2023-07" db="EMBL/GenBank/DDBJ databases">
        <title>Chromosome-level genome assembly of Artemia franciscana.</title>
        <authorList>
            <person name="Jo E."/>
        </authorList>
    </citation>
    <scope>NUCLEOTIDE SEQUENCE</scope>
    <source>
        <tissue evidence="4">Whole body</tissue>
    </source>
</reference>
<feature type="domain" description="Chitin-binding type-2" evidence="2">
    <location>
        <begin position="39"/>
        <end position="107"/>
    </location>
</feature>
<evidence type="ECO:0000313" key="5">
    <source>
        <dbReference type="Proteomes" id="UP001187531"/>
    </source>
</evidence>
<dbReference type="PANTHER" id="PTHR22933:SF43">
    <property type="entry name" value="LP10131P"/>
    <property type="match status" value="1"/>
</dbReference>
<evidence type="ECO:0000259" key="2">
    <source>
        <dbReference type="PROSITE" id="PS50940"/>
    </source>
</evidence>
<feature type="signal peptide" evidence="1">
    <location>
        <begin position="1"/>
        <end position="18"/>
    </location>
</feature>
<dbReference type="AlphaFoldDB" id="B1P1W0"/>
<evidence type="ECO:0000313" key="4">
    <source>
        <dbReference type="EMBL" id="KAK2726143.1"/>
    </source>
</evidence>
<proteinExistence type="evidence at transcript level"/>
<reference evidence="3" key="1">
    <citation type="submission" date="2007-10" db="EMBL/GenBank/DDBJ databases">
        <title>Isolation of an mRNA for a putative cuticular protein from Artemia franciscana.</title>
        <authorList>
            <person name="Banga J."/>
            <person name="Brick J."/>
            <person name="Vershon A.K."/>
            <person name="Nemeroff M.E."/>
        </authorList>
    </citation>
    <scope>NUCLEOTIDE SEQUENCE</scope>
</reference>
<evidence type="ECO:0000256" key="1">
    <source>
        <dbReference type="SAM" id="SignalP"/>
    </source>
</evidence>
<dbReference type="InterPro" id="IPR052976">
    <property type="entry name" value="Scoloptoxin-like"/>
</dbReference>
<dbReference type="GO" id="GO:0005576">
    <property type="term" value="C:extracellular region"/>
    <property type="evidence" value="ECO:0007669"/>
    <property type="project" value="InterPro"/>
</dbReference>
<keyword evidence="5" id="KW-1185">Reference proteome</keyword>
<evidence type="ECO:0000313" key="3">
    <source>
        <dbReference type="EMBL" id="ACB05778.1"/>
    </source>
</evidence>
<dbReference type="PROSITE" id="PS50940">
    <property type="entry name" value="CHIT_BIND_II"/>
    <property type="match status" value="1"/>
</dbReference>
<name>B1P1W0_ARTSF</name>
<dbReference type="EMBL" id="JAVRJZ010000002">
    <property type="protein sequence ID" value="KAK2726145.1"/>
    <property type="molecule type" value="Genomic_DNA"/>
</dbReference>
<dbReference type="Proteomes" id="UP001187531">
    <property type="component" value="Unassembled WGS sequence"/>
</dbReference>
<dbReference type="EMBL" id="JAVRJZ010000002">
    <property type="protein sequence ID" value="KAK2726143.1"/>
    <property type="molecule type" value="Genomic_DNA"/>
</dbReference>
<feature type="chain" id="PRO_5041894348" evidence="1">
    <location>
        <begin position="19"/>
        <end position="128"/>
    </location>
</feature>
<organism evidence="3">
    <name type="scientific">Artemia franciscana</name>
    <name type="common">Brine shrimp</name>
    <name type="synonym">Artemia sanfranciscana</name>
    <dbReference type="NCBI Taxonomy" id="6661"/>
    <lineage>
        <taxon>Eukaryota</taxon>
        <taxon>Metazoa</taxon>
        <taxon>Ecdysozoa</taxon>
        <taxon>Arthropoda</taxon>
        <taxon>Crustacea</taxon>
        <taxon>Branchiopoda</taxon>
        <taxon>Anostraca</taxon>
        <taxon>Artemiidae</taxon>
        <taxon>Artemia</taxon>
    </lineage>
</organism>
<protein>
    <submittedName>
        <fullName evidence="3">Cuticular protein</fullName>
    </submittedName>
</protein>